<reference evidence="3" key="1">
    <citation type="submission" date="2012-12" db="EMBL/GenBank/DDBJ databases">
        <authorList>
            <person name="Hellsten U."/>
            <person name="Grimwood J."/>
            <person name="Chapman J.A."/>
            <person name="Shapiro H."/>
            <person name="Aerts A."/>
            <person name="Otillar R.P."/>
            <person name="Terry A.Y."/>
            <person name="Boore J.L."/>
            <person name="Simakov O."/>
            <person name="Marletaz F."/>
            <person name="Cho S.-J."/>
            <person name="Edsinger-Gonzales E."/>
            <person name="Havlak P."/>
            <person name="Kuo D.-H."/>
            <person name="Larsson T."/>
            <person name="Lv J."/>
            <person name="Arendt D."/>
            <person name="Savage R."/>
            <person name="Osoegawa K."/>
            <person name="de Jong P."/>
            <person name="Lindberg D.R."/>
            <person name="Seaver E.C."/>
            <person name="Weisblat D.A."/>
            <person name="Putnam N.H."/>
            <person name="Grigoriev I.V."/>
            <person name="Rokhsar D.S."/>
        </authorList>
    </citation>
    <scope>NUCLEOTIDE SEQUENCE</scope>
</reference>
<dbReference type="HOGENOM" id="CLU_1429464_0_0_1"/>
<evidence type="ECO:0000313" key="2">
    <source>
        <dbReference type="EnsemblMetazoa" id="HelroP175873"/>
    </source>
</evidence>
<dbReference type="EMBL" id="AMQM01005461">
    <property type="status" value="NOT_ANNOTATED_CDS"/>
    <property type="molecule type" value="Genomic_DNA"/>
</dbReference>
<dbReference type="EMBL" id="AMQM01005460">
    <property type="status" value="NOT_ANNOTATED_CDS"/>
    <property type="molecule type" value="Genomic_DNA"/>
</dbReference>
<sequence>MAVPFRKDRPDTRRRGGVVIYLKSSISFQIHIIFSHAIMDALENLCLKFQTLMGYIDELSNTALESNSKLIIGGDFNQLDHHSILQTAPSWFGFATQQLQQLQSLIKKLIRFNYLPASYPAVTQIFNTLDSKLFKQVENNNNHVIHPLLSPIKTTTHNLRQRKHNYQVATQSTYQEKIFITRYLKHINTQ</sequence>
<proteinExistence type="predicted"/>
<evidence type="ECO:0008006" key="4">
    <source>
        <dbReference type="Google" id="ProtNLM"/>
    </source>
</evidence>
<name>T1F9T3_HELRO</name>
<evidence type="ECO:0000313" key="3">
    <source>
        <dbReference type="Proteomes" id="UP000015101"/>
    </source>
</evidence>
<gene>
    <name evidence="2" type="primary">20205582</name>
    <name evidence="1" type="ORF">HELRODRAFT_175873</name>
</gene>
<dbReference type="EMBL" id="KB096945">
    <property type="protein sequence ID" value="ESO00442.1"/>
    <property type="molecule type" value="Genomic_DNA"/>
</dbReference>
<organism evidence="2 3">
    <name type="scientific">Helobdella robusta</name>
    <name type="common">Californian leech</name>
    <dbReference type="NCBI Taxonomy" id="6412"/>
    <lineage>
        <taxon>Eukaryota</taxon>
        <taxon>Metazoa</taxon>
        <taxon>Spiralia</taxon>
        <taxon>Lophotrochozoa</taxon>
        <taxon>Annelida</taxon>
        <taxon>Clitellata</taxon>
        <taxon>Hirudinea</taxon>
        <taxon>Rhynchobdellida</taxon>
        <taxon>Glossiphoniidae</taxon>
        <taxon>Helobdella</taxon>
    </lineage>
</organism>
<dbReference type="AlphaFoldDB" id="T1F9T3"/>
<reference evidence="1 3" key="2">
    <citation type="journal article" date="2013" name="Nature">
        <title>Insights into bilaterian evolution from three spiralian genomes.</title>
        <authorList>
            <person name="Simakov O."/>
            <person name="Marletaz F."/>
            <person name="Cho S.J."/>
            <person name="Edsinger-Gonzales E."/>
            <person name="Havlak P."/>
            <person name="Hellsten U."/>
            <person name="Kuo D.H."/>
            <person name="Larsson T."/>
            <person name="Lv J."/>
            <person name="Arendt D."/>
            <person name="Savage R."/>
            <person name="Osoegawa K."/>
            <person name="de Jong P."/>
            <person name="Grimwood J."/>
            <person name="Chapman J.A."/>
            <person name="Shapiro H."/>
            <person name="Aerts A."/>
            <person name="Otillar R.P."/>
            <person name="Terry A.Y."/>
            <person name="Boore J.L."/>
            <person name="Grigoriev I.V."/>
            <person name="Lindberg D.R."/>
            <person name="Seaver E.C."/>
            <person name="Weisblat D.A."/>
            <person name="Putnam N.H."/>
            <person name="Rokhsar D.S."/>
        </authorList>
    </citation>
    <scope>NUCLEOTIDE SEQUENCE</scope>
</reference>
<dbReference type="KEGG" id="hro:HELRODRAFT_175873"/>
<keyword evidence="3" id="KW-1185">Reference proteome</keyword>
<dbReference type="GeneID" id="20205582"/>
<protein>
    <recommendedName>
        <fullName evidence="4">Endonuclease/exonuclease/phosphatase domain-containing protein</fullName>
    </recommendedName>
</protein>
<dbReference type="InterPro" id="IPR036691">
    <property type="entry name" value="Endo/exonu/phosph_ase_sf"/>
</dbReference>
<dbReference type="RefSeq" id="XP_009021492.1">
    <property type="nucleotide sequence ID" value="XM_009023244.1"/>
</dbReference>
<evidence type="ECO:0000313" key="1">
    <source>
        <dbReference type="EMBL" id="ESO00442.1"/>
    </source>
</evidence>
<dbReference type="CTD" id="20205582"/>
<dbReference type="OrthoDB" id="6107840at2759"/>
<dbReference type="SUPFAM" id="SSF56219">
    <property type="entry name" value="DNase I-like"/>
    <property type="match status" value="1"/>
</dbReference>
<dbReference type="EnsemblMetazoa" id="HelroT175873">
    <property type="protein sequence ID" value="HelroP175873"/>
    <property type="gene ID" value="HelroG175873"/>
</dbReference>
<accession>T1F9T3</accession>
<dbReference type="Proteomes" id="UP000015101">
    <property type="component" value="Unassembled WGS sequence"/>
</dbReference>
<reference evidence="2" key="3">
    <citation type="submission" date="2015-06" db="UniProtKB">
        <authorList>
            <consortium name="EnsemblMetazoa"/>
        </authorList>
    </citation>
    <scope>IDENTIFICATION</scope>
</reference>
<dbReference type="InParanoid" id="T1F9T3"/>